<name>A0A0N4XH12_NIPBR</name>
<dbReference type="InterPro" id="IPR038351">
    <property type="entry name" value="MCD_N_sf"/>
</dbReference>
<evidence type="ECO:0000313" key="5">
    <source>
        <dbReference type="WBParaSite" id="NBR_0000181401-mRNA-1"/>
    </source>
</evidence>
<dbReference type="Gene3D" id="3.40.630.150">
    <property type="entry name" value="Malonyl-CoA decarboxylase, catalytic domain"/>
    <property type="match status" value="1"/>
</dbReference>
<evidence type="ECO:0000313" key="4">
    <source>
        <dbReference type="Proteomes" id="UP000271162"/>
    </source>
</evidence>
<dbReference type="GO" id="GO:0005759">
    <property type="term" value="C:mitochondrial matrix"/>
    <property type="evidence" value="ECO:0007669"/>
    <property type="project" value="TreeGrafter"/>
</dbReference>
<dbReference type="Pfam" id="PF05292">
    <property type="entry name" value="MCD"/>
    <property type="match status" value="1"/>
</dbReference>
<organism evidence="5">
    <name type="scientific">Nippostrongylus brasiliensis</name>
    <name type="common">Rat hookworm</name>
    <dbReference type="NCBI Taxonomy" id="27835"/>
    <lineage>
        <taxon>Eukaryota</taxon>
        <taxon>Metazoa</taxon>
        <taxon>Ecdysozoa</taxon>
        <taxon>Nematoda</taxon>
        <taxon>Chromadorea</taxon>
        <taxon>Rhabditida</taxon>
        <taxon>Rhabditina</taxon>
        <taxon>Rhabditomorpha</taxon>
        <taxon>Strongyloidea</taxon>
        <taxon>Heligmosomidae</taxon>
        <taxon>Nippostrongylus</taxon>
    </lineage>
</organism>
<dbReference type="Gene3D" id="1.20.140.90">
    <property type="entry name" value="Malonyl-CoA decarboxylase, oligemerization domain"/>
    <property type="match status" value="1"/>
</dbReference>
<reference evidence="3 4" key="2">
    <citation type="submission" date="2018-11" db="EMBL/GenBank/DDBJ databases">
        <authorList>
            <consortium name="Pathogen Informatics"/>
        </authorList>
    </citation>
    <scope>NUCLEOTIDE SEQUENCE [LARGE SCALE GENOMIC DNA]</scope>
</reference>
<evidence type="ECO:0000259" key="1">
    <source>
        <dbReference type="Pfam" id="PF05292"/>
    </source>
</evidence>
<gene>
    <name evidence="3" type="ORF">NBR_LOCUS1815</name>
</gene>
<accession>A0A0N4XH12</accession>
<dbReference type="GO" id="GO:0006633">
    <property type="term" value="P:fatty acid biosynthetic process"/>
    <property type="evidence" value="ECO:0007669"/>
    <property type="project" value="InterPro"/>
</dbReference>
<dbReference type="PANTHER" id="PTHR28641">
    <property type="match status" value="1"/>
</dbReference>
<evidence type="ECO:0000259" key="2">
    <source>
        <dbReference type="Pfam" id="PF17408"/>
    </source>
</evidence>
<dbReference type="InterPro" id="IPR007956">
    <property type="entry name" value="Malonyl_CoA_deC_C"/>
</dbReference>
<dbReference type="InterPro" id="IPR042303">
    <property type="entry name" value="Malonyl_CoA_deC_C_sf"/>
</dbReference>
<keyword evidence="4" id="KW-1185">Reference proteome</keyword>
<feature type="domain" description="Malonyl-CoA decarboxylase N-terminal" evidence="2">
    <location>
        <begin position="13"/>
        <end position="82"/>
    </location>
</feature>
<dbReference type="WBParaSite" id="NBR_0000181401-mRNA-1">
    <property type="protein sequence ID" value="NBR_0000181401-mRNA-1"/>
    <property type="gene ID" value="NBR_0000181401"/>
</dbReference>
<protein>
    <submittedName>
        <fullName evidence="5">Malonyl-CoA decarboxylase, mitochondrial (inferred by orthology to a human protein)</fullName>
    </submittedName>
</protein>
<dbReference type="EMBL" id="UYSL01001659">
    <property type="protein sequence ID" value="VDL65404.1"/>
    <property type="molecule type" value="Genomic_DNA"/>
</dbReference>
<dbReference type="AlphaFoldDB" id="A0A0N4XH12"/>
<dbReference type="STRING" id="27835.A0A0N4XH12"/>
<dbReference type="GO" id="GO:0006085">
    <property type="term" value="P:acetyl-CoA biosynthetic process"/>
    <property type="evidence" value="ECO:0007669"/>
    <property type="project" value="TreeGrafter"/>
</dbReference>
<dbReference type="Pfam" id="PF17408">
    <property type="entry name" value="MCD_N"/>
    <property type="match status" value="1"/>
</dbReference>
<dbReference type="PANTHER" id="PTHR28641:SF1">
    <property type="entry name" value="MALONYL-COA DECARBOXYLASE, MITOCHONDRIAL"/>
    <property type="match status" value="1"/>
</dbReference>
<evidence type="ECO:0000313" key="3">
    <source>
        <dbReference type="EMBL" id="VDL65404.1"/>
    </source>
</evidence>
<dbReference type="GO" id="GO:0005782">
    <property type="term" value="C:peroxisomal matrix"/>
    <property type="evidence" value="ECO:0007669"/>
    <property type="project" value="TreeGrafter"/>
</dbReference>
<reference evidence="5" key="1">
    <citation type="submission" date="2017-02" db="UniProtKB">
        <authorList>
            <consortium name="WormBaseParasite"/>
        </authorList>
    </citation>
    <scope>IDENTIFICATION</scope>
</reference>
<sequence length="238" mass="26730">MVVDSFSLQLQNPSLAHEVREAATPVHFRLLQSIGNLPDGIKQICDMRANLLRLMKTESDRSAVSALHRLEKSAHELLVIWFCQSNMKLERLMWQSPGDILHKVSEYEAVHPVRGPSDFKNRLGCGRREPLVIVHVALLNDIADNVQSIVDSETVDYDEDTCLSGIDLGNMLIKRVANLLHSELPSIKTHSTLSPIPGFRTWMLRRLRESSLFGKFKPVEVVEAVAGSYFCSSDGNKI</sequence>
<dbReference type="InterPro" id="IPR035372">
    <property type="entry name" value="MCD_N"/>
</dbReference>
<dbReference type="GO" id="GO:0050080">
    <property type="term" value="F:malonyl-CoA decarboxylase activity"/>
    <property type="evidence" value="ECO:0007669"/>
    <property type="project" value="InterPro"/>
</dbReference>
<dbReference type="InterPro" id="IPR038917">
    <property type="entry name" value="Malonyl_CoA_deC"/>
</dbReference>
<feature type="domain" description="Malonyl-CoA decarboxylase C-terminal" evidence="1">
    <location>
        <begin position="86"/>
        <end position="210"/>
    </location>
</feature>
<proteinExistence type="predicted"/>
<dbReference type="GO" id="GO:2001294">
    <property type="term" value="P:malonyl-CoA catabolic process"/>
    <property type="evidence" value="ECO:0007669"/>
    <property type="project" value="TreeGrafter"/>
</dbReference>
<dbReference type="OMA" id="HELLVIW"/>
<dbReference type="Proteomes" id="UP000271162">
    <property type="component" value="Unassembled WGS sequence"/>
</dbReference>